<evidence type="ECO:0000313" key="1">
    <source>
        <dbReference type="EMBL" id="KAI8436042.1"/>
    </source>
</evidence>
<dbReference type="EMBL" id="CM046106">
    <property type="protein sequence ID" value="KAI8436042.1"/>
    <property type="molecule type" value="Genomic_DNA"/>
</dbReference>
<accession>A0ACC0KHR6</accession>
<sequence>MNIQQQEYEQKNILNNNLECAAITSAHEITQLKVPLYADPRRAAELSCHFQMDDQKLHSVKWYRDLHEIFRYNPSQKTQIRLFNVTGIMVQGGACETDSCVVRVMPPPEATRAAYTCEPEPWQHIELSPPLPGGLRASWRVLRVRVPPAANGALRLRCEAILMVEPPVLRDATATITIYSRTQLSKFVSNKGGNLYANANALFALFWTFNVISKFTSL</sequence>
<comment type="caution">
    <text evidence="1">The sequence shown here is derived from an EMBL/GenBank/DDBJ whole genome shotgun (WGS) entry which is preliminary data.</text>
</comment>
<proteinExistence type="predicted"/>
<evidence type="ECO:0000313" key="2">
    <source>
        <dbReference type="Proteomes" id="UP001064048"/>
    </source>
</evidence>
<gene>
    <name evidence="1" type="ORF">MSG28_004169</name>
</gene>
<protein>
    <submittedName>
        <fullName evidence="1">Uncharacterized protein</fullName>
    </submittedName>
</protein>
<reference evidence="1 2" key="1">
    <citation type="journal article" date="2022" name="Genome Biol. Evol.">
        <title>The Spruce Budworm Genome: Reconstructing the Evolutionary History of Antifreeze Proteins.</title>
        <authorList>
            <person name="Beliveau C."/>
            <person name="Gagne P."/>
            <person name="Picq S."/>
            <person name="Vernygora O."/>
            <person name="Keeling C.I."/>
            <person name="Pinkney K."/>
            <person name="Doucet D."/>
            <person name="Wen F."/>
            <person name="Johnston J.S."/>
            <person name="Maaroufi H."/>
            <person name="Boyle B."/>
            <person name="Laroche J."/>
            <person name="Dewar K."/>
            <person name="Juretic N."/>
            <person name="Blackburn G."/>
            <person name="Nisole A."/>
            <person name="Brunet B."/>
            <person name="Brandao M."/>
            <person name="Lumley L."/>
            <person name="Duan J."/>
            <person name="Quan G."/>
            <person name="Lucarotti C.J."/>
            <person name="Roe A.D."/>
            <person name="Sperling F.A.H."/>
            <person name="Levesque R.C."/>
            <person name="Cusson M."/>
        </authorList>
    </citation>
    <scope>NUCLEOTIDE SEQUENCE [LARGE SCALE GENOMIC DNA]</scope>
    <source>
        <strain evidence="1">Glfc:IPQL:Cfum</strain>
    </source>
</reference>
<organism evidence="1 2">
    <name type="scientific">Choristoneura fumiferana</name>
    <name type="common">Spruce budworm moth</name>
    <name type="synonym">Archips fumiferana</name>
    <dbReference type="NCBI Taxonomy" id="7141"/>
    <lineage>
        <taxon>Eukaryota</taxon>
        <taxon>Metazoa</taxon>
        <taxon>Ecdysozoa</taxon>
        <taxon>Arthropoda</taxon>
        <taxon>Hexapoda</taxon>
        <taxon>Insecta</taxon>
        <taxon>Pterygota</taxon>
        <taxon>Neoptera</taxon>
        <taxon>Endopterygota</taxon>
        <taxon>Lepidoptera</taxon>
        <taxon>Glossata</taxon>
        <taxon>Ditrysia</taxon>
        <taxon>Tortricoidea</taxon>
        <taxon>Tortricidae</taxon>
        <taxon>Tortricinae</taxon>
        <taxon>Choristoneura</taxon>
    </lineage>
</organism>
<dbReference type="Proteomes" id="UP001064048">
    <property type="component" value="Chromosome 6"/>
</dbReference>
<name>A0ACC0KHR6_CHOFU</name>
<keyword evidence="2" id="KW-1185">Reference proteome</keyword>